<comment type="caution">
    <text evidence="4">The sequence shown here is derived from an EMBL/GenBank/DDBJ whole genome shotgun (WGS) entry which is preliminary data.</text>
</comment>
<dbReference type="AlphaFoldDB" id="A0A1N5AUJ8"/>
<dbReference type="GO" id="GO:0019752">
    <property type="term" value="P:carboxylic acid metabolic process"/>
    <property type="evidence" value="ECO:0007669"/>
    <property type="project" value="UniProtKB-ARBA"/>
</dbReference>
<dbReference type="EMBL" id="FSHM01000004">
    <property type="protein sequence ID" value="SIB14863.1"/>
    <property type="molecule type" value="Genomic_DNA"/>
</dbReference>
<dbReference type="Proteomes" id="UP000184831">
    <property type="component" value="Unassembled WGS sequence"/>
</dbReference>
<accession>A0A1N5AUJ8</accession>
<sequence>MRLGRIASPDGVAFVSIEGEDGREESAIAREIAEHPFGTPTFTGRQWPLADVRLLAPILASKVVAMGKNYAAHAAEMGGDPPESPVIFIKPNTSIIGPGLPIQLPPSATEVHHEGELAIVIGRPCKDVPAARAAENILGYTIGNDVSARDHQRADGQWTRAKGHDTFCPLGPWIVTDLDPADLEIRTEVNGQVRQRSRTSLLLHDVGAIVEWVSAVMTLLPGDVILTGTPEGVGPIVDGDTVSVTIEGIGTLSNPVVRKAK</sequence>
<dbReference type="InterPro" id="IPR036663">
    <property type="entry name" value="Fumarylacetoacetase_C_sf"/>
</dbReference>
<dbReference type="Pfam" id="PF01557">
    <property type="entry name" value="FAA_hydrolase"/>
    <property type="match status" value="1"/>
</dbReference>
<dbReference type="Gene3D" id="2.30.30.370">
    <property type="entry name" value="FAH"/>
    <property type="match status" value="1"/>
</dbReference>
<organism evidence="4 7">
    <name type="scientific">Mycobacteroides abscessus subsp. abscessus</name>
    <dbReference type="NCBI Taxonomy" id="1185650"/>
    <lineage>
        <taxon>Bacteria</taxon>
        <taxon>Bacillati</taxon>
        <taxon>Actinomycetota</taxon>
        <taxon>Actinomycetes</taxon>
        <taxon>Mycobacteriales</taxon>
        <taxon>Mycobacteriaceae</taxon>
        <taxon>Mycobacteroides</taxon>
        <taxon>Mycobacteroides abscessus</taxon>
    </lineage>
</organism>
<gene>
    <name evidence="4" type="ORF">SAMEA2070301_03022</name>
    <name evidence="5" type="ORF">SAMEA2152244_01411</name>
</gene>
<dbReference type="InterPro" id="IPR018833">
    <property type="entry name" value="Rv2993c-like_N"/>
</dbReference>
<keyword evidence="1" id="KW-0479">Metal-binding</keyword>
<dbReference type="Proteomes" id="UP000185210">
    <property type="component" value="Unassembled WGS sequence"/>
</dbReference>
<dbReference type="Pfam" id="PF10370">
    <property type="entry name" value="Rv2993c-like_N"/>
    <property type="match status" value="1"/>
</dbReference>
<feature type="domain" description="Rv2993c-like N-terminal" evidence="3">
    <location>
        <begin position="1"/>
        <end position="57"/>
    </location>
</feature>
<evidence type="ECO:0000313" key="7">
    <source>
        <dbReference type="Proteomes" id="UP000185210"/>
    </source>
</evidence>
<evidence type="ECO:0000259" key="2">
    <source>
        <dbReference type="Pfam" id="PF01557"/>
    </source>
</evidence>
<dbReference type="GO" id="GO:0018773">
    <property type="term" value="F:acetylpyruvate hydrolase activity"/>
    <property type="evidence" value="ECO:0007669"/>
    <property type="project" value="TreeGrafter"/>
</dbReference>
<evidence type="ECO:0000259" key="3">
    <source>
        <dbReference type="Pfam" id="PF10370"/>
    </source>
</evidence>
<keyword evidence="4" id="KW-0413">Isomerase</keyword>
<dbReference type="SUPFAM" id="SSF56529">
    <property type="entry name" value="FAH"/>
    <property type="match status" value="1"/>
</dbReference>
<feature type="domain" description="Fumarylacetoacetase-like C-terminal" evidence="2">
    <location>
        <begin position="62"/>
        <end position="257"/>
    </location>
</feature>
<evidence type="ECO:0000313" key="4">
    <source>
        <dbReference type="EMBL" id="SIB14863.1"/>
    </source>
</evidence>
<evidence type="ECO:0000313" key="5">
    <source>
        <dbReference type="EMBL" id="SIM27586.1"/>
    </source>
</evidence>
<dbReference type="InterPro" id="IPR011234">
    <property type="entry name" value="Fumarylacetoacetase-like_C"/>
</dbReference>
<dbReference type="GeneID" id="93380233"/>
<reference evidence="6 7" key="1">
    <citation type="submission" date="2016-11" db="EMBL/GenBank/DDBJ databases">
        <authorList>
            <consortium name="Pathogen Informatics"/>
        </authorList>
    </citation>
    <scope>NUCLEOTIDE SEQUENCE [LARGE SCALE GENOMIC DNA]</scope>
    <source>
        <strain evidence="4 7">104</strain>
        <strain evidence="5 6">696</strain>
    </source>
</reference>
<name>A0A1N5AUJ8_9MYCO</name>
<evidence type="ECO:0000256" key="1">
    <source>
        <dbReference type="ARBA" id="ARBA00022723"/>
    </source>
</evidence>
<protein>
    <submittedName>
        <fullName evidence="4">2-hydroxyhepta-2,4-diene-1,7-dioate isomerase</fullName>
        <ecNumber evidence="4">4.3.2.3</ecNumber>
    </submittedName>
</protein>
<proteinExistence type="predicted"/>
<dbReference type="FunFam" id="3.90.850.10:FF:000002">
    <property type="entry name" value="2-hydroxyhepta-2,4-diene-1,7-dioate isomerase"/>
    <property type="match status" value="1"/>
</dbReference>
<dbReference type="PANTHER" id="PTHR11820">
    <property type="entry name" value="ACYLPYRUVASE"/>
    <property type="match status" value="1"/>
</dbReference>
<dbReference type="GO" id="GO:0016853">
    <property type="term" value="F:isomerase activity"/>
    <property type="evidence" value="ECO:0007669"/>
    <property type="project" value="UniProtKB-KW"/>
</dbReference>
<dbReference type="Gene3D" id="3.90.850.10">
    <property type="entry name" value="Fumarylacetoacetase-like, C-terminal domain"/>
    <property type="match status" value="1"/>
</dbReference>
<dbReference type="GO" id="GO:0050385">
    <property type="term" value="F:ureidoglycolate lyase activity"/>
    <property type="evidence" value="ECO:0007669"/>
    <property type="project" value="UniProtKB-EC"/>
</dbReference>
<dbReference type="EMBL" id="FSQE01000001">
    <property type="protein sequence ID" value="SIM27586.1"/>
    <property type="molecule type" value="Genomic_DNA"/>
</dbReference>
<evidence type="ECO:0000313" key="6">
    <source>
        <dbReference type="Proteomes" id="UP000184831"/>
    </source>
</evidence>
<dbReference type="RefSeq" id="WP_005056890.1">
    <property type="nucleotide sequence ID" value="NZ_AP028613.1"/>
</dbReference>
<keyword evidence="4" id="KW-0456">Lyase</keyword>
<dbReference type="SMR" id="A0A1N5AUJ8"/>
<dbReference type="PANTHER" id="PTHR11820:SF7">
    <property type="entry name" value="ACYLPYRUVASE FAHD1, MITOCHONDRIAL"/>
    <property type="match status" value="1"/>
</dbReference>
<dbReference type="GO" id="GO:0046872">
    <property type="term" value="F:metal ion binding"/>
    <property type="evidence" value="ECO:0007669"/>
    <property type="project" value="UniProtKB-KW"/>
</dbReference>
<dbReference type="EC" id="4.3.2.3" evidence="4"/>